<feature type="region of interest" description="Disordered" evidence="1">
    <location>
        <begin position="100"/>
        <end position="121"/>
    </location>
</feature>
<reference evidence="2 3" key="1">
    <citation type="submission" date="2015-02" db="EMBL/GenBank/DDBJ databases">
        <title>Nostoc linckia genome annotation.</title>
        <authorList>
            <person name="Zhou Z."/>
        </authorList>
    </citation>
    <scope>NUCLEOTIDE SEQUENCE [LARGE SCALE GENOMIC DNA]</scope>
    <source>
        <strain evidence="3">z8</strain>
    </source>
</reference>
<organism evidence="2 3">
    <name type="scientific">Nostoc linckia z8</name>
    <dbReference type="NCBI Taxonomy" id="1628746"/>
    <lineage>
        <taxon>Bacteria</taxon>
        <taxon>Bacillati</taxon>
        <taxon>Cyanobacteriota</taxon>
        <taxon>Cyanophyceae</taxon>
        <taxon>Nostocales</taxon>
        <taxon>Nostocaceae</taxon>
        <taxon>Nostoc</taxon>
    </lineage>
</organism>
<dbReference type="GeneID" id="57092238"/>
<comment type="caution">
    <text evidence="2">The sequence shown here is derived from an EMBL/GenBank/DDBJ whole genome shotgun (WGS) entry which is preliminary data.</text>
</comment>
<dbReference type="RefSeq" id="WP_099067056.1">
    <property type="nucleotide sequence ID" value="NZ_LAHD01000010.1"/>
</dbReference>
<dbReference type="Proteomes" id="UP000222310">
    <property type="component" value="Unassembled WGS sequence"/>
</dbReference>
<evidence type="ECO:0000256" key="1">
    <source>
        <dbReference type="SAM" id="MobiDB-lite"/>
    </source>
</evidence>
<accession>A0A9Q5ZFD5</accession>
<sequence length="121" mass="13436">MSRRKRGSKVLDRAQRRIAALKSISPTLDLGNGITIDTFATAIKKTQDKLEAYNSTLSTVDLTQGAFELAEKSLMELTEHVLVSVAAKYGKNSDEYKMAGGVRRSERKRPVRKPKQEVVAL</sequence>
<dbReference type="EMBL" id="LAHD01000010">
    <property type="protein sequence ID" value="PHK06037.1"/>
    <property type="molecule type" value="Genomic_DNA"/>
</dbReference>
<evidence type="ECO:0000313" key="3">
    <source>
        <dbReference type="Proteomes" id="UP000222310"/>
    </source>
</evidence>
<dbReference type="AlphaFoldDB" id="A0A9Q5ZFD5"/>
<name>A0A9Q5ZFD5_NOSLI</name>
<evidence type="ECO:0008006" key="4">
    <source>
        <dbReference type="Google" id="ProtNLM"/>
    </source>
</evidence>
<evidence type="ECO:0000313" key="2">
    <source>
        <dbReference type="EMBL" id="PHK06037.1"/>
    </source>
</evidence>
<gene>
    <name evidence="2" type="ORF">VF08_05415</name>
</gene>
<proteinExistence type="predicted"/>
<protein>
    <recommendedName>
        <fullName evidence="4">ATPase involved in DNA repair</fullName>
    </recommendedName>
</protein>